<dbReference type="EMBL" id="GEZM01088631">
    <property type="protein sequence ID" value="JAV58061.1"/>
    <property type="molecule type" value="Transcribed_RNA"/>
</dbReference>
<dbReference type="PANTHER" id="PTHR11505">
    <property type="entry name" value="L1 TRANSPOSABLE ELEMENT-RELATED"/>
    <property type="match status" value="1"/>
</dbReference>
<dbReference type="AlphaFoldDB" id="A0A1Y1KCD7"/>
<sequence>MISNMLKEDPEIKCLTVSRQAENESYLETLQKTINESVHAAIKVETEKWKAELNALKEELKLREREIDALNRKLDRQQQYSRRHCILMFGIPEVERENTDLTVLDTLTKTMKVNLELNAIRRSHRTGRTDKDKPRPIIVKFASYGDKQKVLHNAKLLKGSQIFVSEDLTSVRLAILKEALARFKRGNVWSRGGMIFIKDNGNVFKVESMSDLCKISVTQSVC</sequence>
<dbReference type="Gene3D" id="3.30.70.1820">
    <property type="entry name" value="L1 transposable element, RRM domain"/>
    <property type="match status" value="1"/>
</dbReference>
<evidence type="ECO:0000256" key="1">
    <source>
        <dbReference type="SAM" id="Coils"/>
    </source>
</evidence>
<reference evidence="2" key="1">
    <citation type="journal article" date="2016" name="Sci. Rep.">
        <title>Molecular characterization of firefly nuptial gifts: a multi-omics approach sheds light on postcopulatory sexual selection.</title>
        <authorList>
            <person name="Al-Wathiqui N."/>
            <person name="Fallon T.R."/>
            <person name="South A."/>
            <person name="Weng J.K."/>
            <person name="Lewis S.M."/>
        </authorList>
    </citation>
    <scope>NUCLEOTIDE SEQUENCE</scope>
</reference>
<protein>
    <submittedName>
        <fullName evidence="2">Uncharacterized protein</fullName>
    </submittedName>
</protein>
<organism evidence="2">
    <name type="scientific">Photinus pyralis</name>
    <name type="common">Common eastern firefly</name>
    <name type="synonym">Lampyris pyralis</name>
    <dbReference type="NCBI Taxonomy" id="7054"/>
    <lineage>
        <taxon>Eukaryota</taxon>
        <taxon>Metazoa</taxon>
        <taxon>Ecdysozoa</taxon>
        <taxon>Arthropoda</taxon>
        <taxon>Hexapoda</taxon>
        <taxon>Insecta</taxon>
        <taxon>Pterygota</taxon>
        <taxon>Neoptera</taxon>
        <taxon>Endopterygota</taxon>
        <taxon>Coleoptera</taxon>
        <taxon>Polyphaga</taxon>
        <taxon>Elateriformia</taxon>
        <taxon>Elateroidea</taxon>
        <taxon>Lampyridae</taxon>
        <taxon>Lampyrinae</taxon>
        <taxon>Photinus</taxon>
    </lineage>
</organism>
<evidence type="ECO:0000313" key="2">
    <source>
        <dbReference type="EMBL" id="JAV58061.1"/>
    </source>
</evidence>
<dbReference type="InterPro" id="IPR004244">
    <property type="entry name" value="Transposase_22"/>
</dbReference>
<feature type="coiled-coil region" evidence="1">
    <location>
        <begin position="39"/>
        <end position="80"/>
    </location>
</feature>
<accession>A0A1Y1KCD7</accession>
<name>A0A1Y1KCD7_PHOPY</name>
<keyword evidence="1" id="KW-0175">Coiled coil</keyword>
<proteinExistence type="predicted"/>